<feature type="compositionally biased region" description="Basic residues" evidence="1">
    <location>
        <begin position="227"/>
        <end position="238"/>
    </location>
</feature>
<dbReference type="InterPro" id="IPR010393">
    <property type="entry name" value="DUF991_YecM-like"/>
</dbReference>
<name>A0A7S0ANC8_9STRA</name>
<dbReference type="CDD" id="cd23799">
    <property type="entry name" value="UBCc_UBE2J"/>
    <property type="match status" value="1"/>
</dbReference>
<dbReference type="Gene3D" id="3.10.110.10">
    <property type="entry name" value="Ubiquitin Conjugating Enzyme"/>
    <property type="match status" value="1"/>
</dbReference>
<dbReference type="PANTHER" id="PTHR37519:SF1">
    <property type="entry name" value="DIHYDROXYBIPHENYL DIOXYGENASE DOMAIN-CONTAINING PROTEIN"/>
    <property type="match status" value="1"/>
</dbReference>
<dbReference type="EMBL" id="HBEJ01008902">
    <property type="protein sequence ID" value="CAD8369024.1"/>
    <property type="molecule type" value="Transcribed_RNA"/>
</dbReference>
<evidence type="ECO:0000259" key="2">
    <source>
        <dbReference type="PROSITE" id="PS50127"/>
    </source>
</evidence>
<dbReference type="Pfam" id="PF00179">
    <property type="entry name" value="UQ_con"/>
    <property type="match status" value="1"/>
</dbReference>
<dbReference type="InterPro" id="IPR016135">
    <property type="entry name" value="UBQ-conjugating_enzyme/RWD"/>
</dbReference>
<dbReference type="InterPro" id="IPR029068">
    <property type="entry name" value="Glyas_Bleomycin-R_OHBP_Dase"/>
</dbReference>
<organism evidence="3">
    <name type="scientific">Minutocellus polymorphus</name>
    <dbReference type="NCBI Taxonomy" id="265543"/>
    <lineage>
        <taxon>Eukaryota</taxon>
        <taxon>Sar</taxon>
        <taxon>Stramenopiles</taxon>
        <taxon>Ochrophyta</taxon>
        <taxon>Bacillariophyta</taxon>
        <taxon>Mediophyceae</taxon>
        <taxon>Cymatosirophycidae</taxon>
        <taxon>Cymatosirales</taxon>
        <taxon>Cymatosiraceae</taxon>
        <taxon>Minutocellus</taxon>
    </lineage>
</organism>
<gene>
    <name evidence="3" type="ORF">MPOL1434_LOCUS5223</name>
</gene>
<accession>A0A7S0ANC8</accession>
<dbReference type="PANTHER" id="PTHR37519">
    <property type="match status" value="1"/>
</dbReference>
<dbReference type="Gene3D" id="3.10.180.10">
    <property type="entry name" value="2,3-Dihydroxybiphenyl 1,2-Dioxygenase, domain 1"/>
    <property type="match status" value="1"/>
</dbReference>
<feature type="compositionally biased region" description="Low complexity" evidence="1">
    <location>
        <begin position="179"/>
        <end position="204"/>
    </location>
</feature>
<dbReference type="SUPFAM" id="SSF54593">
    <property type="entry name" value="Glyoxalase/Bleomycin resistance protein/Dihydroxybiphenyl dioxygenase"/>
    <property type="match status" value="1"/>
</dbReference>
<feature type="region of interest" description="Disordered" evidence="1">
    <location>
        <begin position="172"/>
        <end position="238"/>
    </location>
</feature>
<dbReference type="AlphaFoldDB" id="A0A7S0ANC8"/>
<feature type="domain" description="UBC core" evidence="2">
    <location>
        <begin position="6"/>
        <end position="157"/>
    </location>
</feature>
<proteinExistence type="predicted"/>
<dbReference type="PROSITE" id="PS50127">
    <property type="entry name" value="UBC_2"/>
    <property type="match status" value="1"/>
</dbReference>
<feature type="compositionally biased region" description="Gly residues" evidence="1">
    <location>
        <begin position="214"/>
        <end position="224"/>
    </location>
</feature>
<evidence type="ECO:0000256" key="1">
    <source>
        <dbReference type="SAM" id="MobiDB-lite"/>
    </source>
</evidence>
<dbReference type="InterPro" id="IPR000608">
    <property type="entry name" value="UBC"/>
</dbReference>
<dbReference type="SMART" id="SM00212">
    <property type="entry name" value="UBCc"/>
    <property type="match status" value="1"/>
</dbReference>
<sequence length="438" mass="48118">MSSNSAAVRKLKREYGRLEAEPVHQGIFVRPLESNFLHAHFLLSGEVFHDTPYEGGVYHGVLQFPKEYPFKPPSIITRTPSGRFNPNNKICFSMSDFHPESWEPSWSIRTILSGFVSFMNGNEITTGGVDAPPAVRVKYAKQSLSHCMDPGKDDLAMKIFDDVLDDIQAERKDMGSSWPPARATNATASSNKAASSAKTSAAPKAAPPKPAVQEGGGGDGGGGKNASKNKKKKERERRKKLVAKFSKELEEQVPSFVTLVSEELQTRFGLDVSKLLADHVCYRTDSLEQYTALVEALRSASDTYSQLIESEIGGRSIATFKLAKPLISDDGCHLINVIEIPSPKEGSPYQAGLEHVEFVIGDGSHSSPMNSDAHQSTFGAWMDQYPAVNWNTKARDKECNPDISTKIELAGYGTVSVKFHLMSLENVIKFELESDKSE</sequence>
<dbReference type="SUPFAM" id="SSF54495">
    <property type="entry name" value="UBC-like"/>
    <property type="match status" value="1"/>
</dbReference>
<evidence type="ECO:0000313" key="3">
    <source>
        <dbReference type="EMBL" id="CAD8369024.1"/>
    </source>
</evidence>
<dbReference type="Pfam" id="PF06185">
    <property type="entry name" value="YecM"/>
    <property type="match status" value="1"/>
</dbReference>
<protein>
    <recommendedName>
        <fullName evidence="2">UBC core domain-containing protein</fullName>
    </recommendedName>
</protein>
<reference evidence="3" key="1">
    <citation type="submission" date="2021-01" db="EMBL/GenBank/DDBJ databases">
        <authorList>
            <person name="Corre E."/>
            <person name="Pelletier E."/>
            <person name="Niang G."/>
            <person name="Scheremetjew M."/>
            <person name="Finn R."/>
            <person name="Kale V."/>
            <person name="Holt S."/>
            <person name="Cochrane G."/>
            <person name="Meng A."/>
            <person name="Brown T."/>
            <person name="Cohen L."/>
        </authorList>
    </citation>
    <scope>NUCLEOTIDE SEQUENCE</scope>
    <source>
        <strain evidence="3">CCMP3303</strain>
    </source>
</reference>